<dbReference type="AlphaFoldDB" id="A0A813ELW5"/>
<name>A0A813ELW5_POLGL</name>
<protein>
    <submittedName>
        <fullName evidence="1">Uncharacterized protein</fullName>
    </submittedName>
</protein>
<reference evidence="1" key="1">
    <citation type="submission" date="2021-02" db="EMBL/GenBank/DDBJ databases">
        <authorList>
            <person name="Dougan E. K."/>
            <person name="Rhodes N."/>
            <person name="Thang M."/>
            <person name="Chan C."/>
        </authorList>
    </citation>
    <scope>NUCLEOTIDE SEQUENCE</scope>
</reference>
<sequence length="148" mass="15589">MFAQVLGSGVGTRHAMTSAVRKRCGLLMDSDVHGPSNWSPAQAAVRAEGDLVSASIFIADGTGYTAESDWGLKLAELGIEAKVVPAKEASFELAAEALRLVTECEVNVVALAVKEGDFDYLAERIRKGGEAAGCKFSIMEIGSPGWEV</sequence>
<comment type="caution">
    <text evidence="1">The sequence shown here is derived from an EMBL/GenBank/DDBJ whole genome shotgun (WGS) entry which is preliminary data.</text>
</comment>
<proteinExistence type="predicted"/>
<organism evidence="1 3">
    <name type="scientific">Polarella glacialis</name>
    <name type="common">Dinoflagellate</name>
    <dbReference type="NCBI Taxonomy" id="89957"/>
    <lineage>
        <taxon>Eukaryota</taxon>
        <taxon>Sar</taxon>
        <taxon>Alveolata</taxon>
        <taxon>Dinophyceae</taxon>
        <taxon>Suessiales</taxon>
        <taxon>Suessiaceae</taxon>
        <taxon>Polarella</taxon>
    </lineage>
</organism>
<gene>
    <name evidence="1" type="ORF">PGLA1383_LOCUS20223</name>
    <name evidence="2" type="ORF">PGLA1383_LOCUS38200</name>
</gene>
<evidence type="ECO:0000313" key="3">
    <source>
        <dbReference type="Proteomes" id="UP000654075"/>
    </source>
</evidence>
<dbReference type="EMBL" id="CAJNNV010027544">
    <property type="protein sequence ID" value="CAE8620655.1"/>
    <property type="molecule type" value="Genomic_DNA"/>
</dbReference>
<evidence type="ECO:0000313" key="1">
    <source>
        <dbReference type="EMBL" id="CAE8601963.1"/>
    </source>
</evidence>
<accession>A0A813ELW5</accession>
<evidence type="ECO:0000313" key="2">
    <source>
        <dbReference type="EMBL" id="CAE8620655.1"/>
    </source>
</evidence>
<dbReference type="OrthoDB" id="422056at2759"/>
<keyword evidence="3" id="KW-1185">Reference proteome</keyword>
<dbReference type="Proteomes" id="UP000654075">
    <property type="component" value="Unassembled WGS sequence"/>
</dbReference>
<dbReference type="EMBL" id="CAJNNV010013713">
    <property type="protein sequence ID" value="CAE8601963.1"/>
    <property type="molecule type" value="Genomic_DNA"/>
</dbReference>